<dbReference type="CDD" id="cd04842">
    <property type="entry name" value="Peptidases_S8_Kp43_protease"/>
    <property type="match status" value="1"/>
</dbReference>
<comment type="caution">
    <text evidence="2">Lacks conserved residue(s) required for the propagation of feature annotation.</text>
</comment>
<evidence type="ECO:0000313" key="7">
    <source>
        <dbReference type="Proteomes" id="UP001499909"/>
    </source>
</evidence>
<dbReference type="Gene3D" id="2.60.120.380">
    <property type="match status" value="1"/>
</dbReference>
<dbReference type="SUPFAM" id="SSF49785">
    <property type="entry name" value="Galactose-binding domain-like"/>
    <property type="match status" value="1"/>
</dbReference>
<gene>
    <name evidence="6" type="ORF">GCM10022406_28110</name>
</gene>
<dbReference type="InterPro" id="IPR051048">
    <property type="entry name" value="Peptidase_S8/S53_subtilisin"/>
</dbReference>
<dbReference type="Pfam" id="PF18962">
    <property type="entry name" value="Por_Secre_tail"/>
    <property type="match status" value="1"/>
</dbReference>
<name>A0ABP7NDJ6_9BACT</name>
<keyword evidence="7" id="KW-1185">Reference proteome</keyword>
<feature type="signal peptide" evidence="3">
    <location>
        <begin position="1"/>
        <end position="32"/>
    </location>
</feature>
<feature type="chain" id="PRO_5046570956" description="T9SS C-terminal target domain-containing protein" evidence="3">
    <location>
        <begin position="33"/>
        <end position="889"/>
    </location>
</feature>
<dbReference type="Pfam" id="PF00082">
    <property type="entry name" value="Peptidase_S8"/>
    <property type="match status" value="1"/>
</dbReference>
<evidence type="ECO:0000256" key="3">
    <source>
        <dbReference type="SAM" id="SignalP"/>
    </source>
</evidence>
<dbReference type="PANTHER" id="PTHR43399">
    <property type="entry name" value="SUBTILISIN-RELATED"/>
    <property type="match status" value="1"/>
</dbReference>
<accession>A0ABP7NDJ6</accession>
<dbReference type="InterPro" id="IPR036852">
    <property type="entry name" value="Peptidase_S8/S53_dom_sf"/>
</dbReference>
<dbReference type="SUPFAM" id="SSF52743">
    <property type="entry name" value="Subtilisin-like"/>
    <property type="match status" value="1"/>
</dbReference>
<evidence type="ECO:0000256" key="1">
    <source>
        <dbReference type="ARBA" id="ARBA00011073"/>
    </source>
</evidence>
<dbReference type="EMBL" id="BAABDH010000084">
    <property type="protein sequence ID" value="GAA3943921.1"/>
    <property type="molecule type" value="Genomic_DNA"/>
</dbReference>
<sequence length="889" mass="94371">MHYFATILRRYATLAAVVGGAFLLGTPSATFAQSGRANDRKIAPTLLPQAGRSHRQTVRVSVTSNEVFVGWARQHLPAITLTAGAVGGTQYFLLENLSQEQVQQLAAAPSVQFVDVPNRQAHEERQIGGSNLAANRVAALHKQLPNVAGQGMAISIKEGPFDPADLDLKGRVLNAATIPGPPTDHATTMATLAAGAGNTGPTGKGVAWQAKVGFSSFAQLLPDNGETLRQAGISVQNHSYGVGIENFYGLESRAYDQQSAQFPALLHVFSSGNGGAQASPDGPYKGLPGVANTTGQFKMSKNTLSVGATNAAGEVSPLSSRGPAYDGRLKPELVAYGDGGTSDAAALVSGISALVQQAYREPRGGTLPPAALVKAILLNSADDTGRPGPDFVSGFGQADALGAVETVQASRFFTGTATTAASLRFPIVVPAGTYLLKATLAWADPAAAAGAPTALLNDLDLELVNAATGQRWRPWVLSSYPHLDSLALPARRRADHLNNVEQVTLTAPPAGTYELHVRGLSLPAGPQDFSLAYELESGLTWVQPTGGANFRPQENQLLHWQWRGPATLARLEYQPLGSSTWRLLKADLNLSQEYYAWSVPDTLTLARLRLVTGGAAFASETFAILPRLQVQVGYVCPSQTAPTEALLAWNALPGVQQYQVYQLRGAYLEPLLQTADTTLLLTAARLAVRHYAVAPVLGGQPQEASRTVDYAENGVGCYIRSFLPREVATDTVRLDLTLGSSYLLQSATLEKLGADGSYVPVQTVAPVTALQLTFTDASPSQGLNTYRVHLLTTGGSSFYSQPESVQYVPTTALQLYPNPIVAGQPLQVIQGEGGVLHMQLYDMLGRLIRAVTEESQIKQFDTSGLKKGLYILRARTASGHSVSRRVVIL</sequence>
<dbReference type="Proteomes" id="UP001499909">
    <property type="component" value="Unassembled WGS sequence"/>
</dbReference>
<evidence type="ECO:0000259" key="5">
    <source>
        <dbReference type="Pfam" id="PF18962"/>
    </source>
</evidence>
<dbReference type="RefSeq" id="WP_345115134.1">
    <property type="nucleotide sequence ID" value="NZ_BAABDH010000084.1"/>
</dbReference>
<feature type="domain" description="Peptidase S8/S53" evidence="4">
    <location>
        <begin position="183"/>
        <end position="396"/>
    </location>
</feature>
<proteinExistence type="inferred from homology"/>
<dbReference type="PROSITE" id="PS51892">
    <property type="entry name" value="SUBTILASE"/>
    <property type="match status" value="1"/>
</dbReference>
<evidence type="ECO:0008006" key="8">
    <source>
        <dbReference type="Google" id="ProtNLM"/>
    </source>
</evidence>
<evidence type="ECO:0000259" key="4">
    <source>
        <dbReference type="Pfam" id="PF00082"/>
    </source>
</evidence>
<dbReference type="InterPro" id="IPR008979">
    <property type="entry name" value="Galactose-bd-like_sf"/>
</dbReference>
<dbReference type="InterPro" id="IPR026444">
    <property type="entry name" value="Secre_tail"/>
</dbReference>
<dbReference type="InterPro" id="IPR000209">
    <property type="entry name" value="Peptidase_S8/S53_dom"/>
</dbReference>
<feature type="domain" description="Secretion system C-terminal sorting" evidence="5">
    <location>
        <begin position="815"/>
        <end position="888"/>
    </location>
</feature>
<protein>
    <recommendedName>
        <fullName evidence="8">T9SS C-terminal target domain-containing protein</fullName>
    </recommendedName>
</protein>
<dbReference type="NCBIfam" id="TIGR04183">
    <property type="entry name" value="Por_Secre_tail"/>
    <property type="match status" value="1"/>
</dbReference>
<evidence type="ECO:0000256" key="2">
    <source>
        <dbReference type="PROSITE-ProRule" id="PRU01240"/>
    </source>
</evidence>
<dbReference type="PANTHER" id="PTHR43399:SF4">
    <property type="entry name" value="CELL WALL-ASSOCIATED PROTEASE"/>
    <property type="match status" value="1"/>
</dbReference>
<keyword evidence="3" id="KW-0732">Signal</keyword>
<dbReference type="Gene3D" id="3.40.50.200">
    <property type="entry name" value="Peptidase S8/S53 domain"/>
    <property type="match status" value="1"/>
</dbReference>
<comment type="caution">
    <text evidence="6">The sequence shown here is derived from an EMBL/GenBank/DDBJ whole genome shotgun (WGS) entry which is preliminary data.</text>
</comment>
<organism evidence="6 7">
    <name type="scientific">Hymenobacter algoricola</name>
    <dbReference type="NCBI Taxonomy" id="486267"/>
    <lineage>
        <taxon>Bacteria</taxon>
        <taxon>Pseudomonadati</taxon>
        <taxon>Bacteroidota</taxon>
        <taxon>Cytophagia</taxon>
        <taxon>Cytophagales</taxon>
        <taxon>Hymenobacteraceae</taxon>
        <taxon>Hymenobacter</taxon>
    </lineage>
</organism>
<reference evidence="7" key="1">
    <citation type="journal article" date="2019" name="Int. J. Syst. Evol. Microbiol.">
        <title>The Global Catalogue of Microorganisms (GCM) 10K type strain sequencing project: providing services to taxonomists for standard genome sequencing and annotation.</title>
        <authorList>
            <consortium name="The Broad Institute Genomics Platform"/>
            <consortium name="The Broad Institute Genome Sequencing Center for Infectious Disease"/>
            <person name="Wu L."/>
            <person name="Ma J."/>
        </authorList>
    </citation>
    <scope>NUCLEOTIDE SEQUENCE [LARGE SCALE GENOMIC DNA]</scope>
    <source>
        <strain evidence="7">JCM 17214</strain>
    </source>
</reference>
<dbReference type="InterPro" id="IPR034058">
    <property type="entry name" value="TagA/B/C/D_pept_dom"/>
</dbReference>
<evidence type="ECO:0000313" key="6">
    <source>
        <dbReference type="EMBL" id="GAA3943921.1"/>
    </source>
</evidence>
<comment type="similarity">
    <text evidence="1 2">Belongs to the peptidase S8 family.</text>
</comment>